<dbReference type="Pfam" id="PF00646">
    <property type="entry name" value="F-box"/>
    <property type="match status" value="1"/>
</dbReference>
<dbReference type="EMBL" id="CAJPDS010000040">
    <property type="protein sequence ID" value="CAF9926133.1"/>
    <property type="molecule type" value="Genomic_DNA"/>
</dbReference>
<sequence>MSVFEVELADGLRAEIHNEKPLRPRASTRFSRIHSYRSTPTDLSPITQSKSRTPSSGLASPITGQIRIPGREDDSTTFRTSIADAGNLAPTSSELDLLRDRLTSRDFTSEPESILDDSFLEPRPYERVMANLTEVITSQPDSLRGSIDLTGFGGHRDTFALLGIRRRQHREIELPTRFFERLLYYIDFKSYLAVRLSCRSWSATISHLRPPWQRAVHRIPIEILGQIYFYLSPVDFNAARHTCRAWMIASLETRLLTRMLERGGWWTAALADQATPDGNLEQSTNGPEWLLSKRLATECMLRLDWKGNGLTYHSPMDNGGNRDLGSQSPLQQPALTPDCEIDFSNLSHGVAFAVNRAPLQLVPSTCGRHLIAFQHRAIHVFRLVQHGAAASHVSHKGLQILKSFKCPHRVLAVSIDTSSDSYLIAVLMEGSAGLILNLAEEPRRNSQFVMPKVRLPSWVKSSKRQSNFLDDEVEIELPLPLSRLVDDSTSATDLWYQDDFPFATTPEQQDSSPSPPREWLEFYNICSADNPPISVAISPQRPCVAFGCSTGIDLRWKDPLSRREQNRWLRSDTSNEYLYFWPSRQGDTSRQLRLISSVAPPDEKAEILERLAPKEGEERENAQLWESTGDLGFHDPSQADRNRPSYYKSKPCSDGLHVIFLDAESGNVCLAMEDQDAEAGGERFSRMAVFVRQGGQRFKPTCYAVATELSWGPRVVVGYDDGSLFIFSVPADIFLAGSGNDHWNWLETWDAYAVTNEGGSDFAVWPLEVKGVRVGHVDGLLDVAVQGDAGTVTVWAFSSLKKGFSWRIDTGRARPLRKLRVVNDESGLRVEDDGKDVEMGDAPAFRRPSGFLDGTTSFVDSARGTATSDISMQDVSEDDEGYFSANDDDPTTPNPPPSNPLVDISIGSSPNNNKRIHNSSPPPRHSSDVSMRDASSSSSPCPDSDTLDPGSAHTASSPTTNHPYKRRRLDVFAAERGFFDPDQQTIEWVNGALAITVPGVERDWGVGVEGEDWVPDYLGMGEGWDGGGRDDGNVGRRDDGNFGGSEGEEEMQKGMDLWARGRDLWARGRDLWARGRDLWDVDVL</sequence>
<dbReference type="PROSITE" id="PS50181">
    <property type="entry name" value="FBOX"/>
    <property type="match status" value="1"/>
</dbReference>
<feature type="domain" description="F-box" evidence="2">
    <location>
        <begin position="168"/>
        <end position="215"/>
    </location>
</feature>
<feature type="compositionally biased region" description="Polar residues" evidence="1">
    <location>
        <begin position="854"/>
        <end position="874"/>
    </location>
</feature>
<organism evidence="3 4">
    <name type="scientific">Heterodermia speciosa</name>
    <dbReference type="NCBI Taxonomy" id="116794"/>
    <lineage>
        <taxon>Eukaryota</taxon>
        <taxon>Fungi</taxon>
        <taxon>Dikarya</taxon>
        <taxon>Ascomycota</taxon>
        <taxon>Pezizomycotina</taxon>
        <taxon>Lecanoromycetes</taxon>
        <taxon>OSLEUM clade</taxon>
        <taxon>Lecanoromycetidae</taxon>
        <taxon>Caliciales</taxon>
        <taxon>Physciaceae</taxon>
        <taxon>Heterodermia</taxon>
    </lineage>
</organism>
<dbReference type="SMART" id="SM00256">
    <property type="entry name" value="FBOX"/>
    <property type="match status" value="2"/>
</dbReference>
<dbReference type="SUPFAM" id="SSF81383">
    <property type="entry name" value="F-box domain"/>
    <property type="match status" value="1"/>
</dbReference>
<feature type="region of interest" description="Disordered" evidence="1">
    <location>
        <begin position="19"/>
        <end position="73"/>
    </location>
</feature>
<feature type="compositionally biased region" description="Acidic residues" evidence="1">
    <location>
        <begin position="875"/>
        <end position="890"/>
    </location>
</feature>
<accession>A0A8H3FKB4</accession>
<evidence type="ECO:0000313" key="4">
    <source>
        <dbReference type="Proteomes" id="UP000664521"/>
    </source>
</evidence>
<protein>
    <recommendedName>
        <fullName evidence="2">F-box domain-containing protein</fullName>
    </recommendedName>
</protein>
<evidence type="ECO:0000256" key="1">
    <source>
        <dbReference type="SAM" id="MobiDB-lite"/>
    </source>
</evidence>
<evidence type="ECO:0000313" key="3">
    <source>
        <dbReference type="EMBL" id="CAF9926133.1"/>
    </source>
</evidence>
<feature type="region of interest" description="Disordered" evidence="1">
    <location>
        <begin position="626"/>
        <end position="646"/>
    </location>
</feature>
<dbReference type="Proteomes" id="UP000664521">
    <property type="component" value="Unassembled WGS sequence"/>
</dbReference>
<feature type="compositionally biased region" description="Polar residues" evidence="1">
    <location>
        <begin position="36"/>
        <end position="58"/>
    </location>
</feature>
<comment type="caution">
    <text evidence="3">The sequence shown here is derived from an EMBL/GenBank/DDBJ whole genome shotgun (WGS) entry which is preliminary data.</text>
</comment>
<feature type="region of interest" description="Disordered" evidence="1">
    <location>
        <begin position="831"/>
        <end position="963"/>
    </location>
</feature>
<feature type="compositionally biased region" description="Polar residues" evidence="1">
    <location>
        <begin position="953"/>
        <end position="962"/>
    </location>
</feature>
<feature type="compositionally biased region" description="Low complexity" evidence="1">
    <location>
        <begin position="932"/>
        <end position="949"/>
    </location>
</feature>
<dbReference type="InterPro" id="IPR036047">
    <property type="entry name" value="F-box-like_dom_sf"/>
</dbReference>
<proteinExistence type="predicted"/>
<gene>
    <name evidence="3" type="ORF">HETSPECPRED_006268</name>
</gene>
<dbReference type="InterPro" id="IPR001810">
    <property type="entry name" value="F-box_dom"/>
</dbReference>
<evidence type="ECO:0000259" key="2">
    <source>
        <dbReference type="PROSITE" id="PS50181"/>
    </source>
</evidence>
<dbReference type="AlphaFoldDB" id="A0A8H3FKB4"/>
<feature type="region of interest" description="Disordered" evidence="1">
    <location>
        <begin position="1025"/>
        <end position="1051"/>
    </location>
</feature>
<keyword evidence="4" id="KW-1185">Reference proteome</keyword>
<dbReference type="OrthoDB" id="1689567at2759"/>
<reference evidence="3" key="1">
    <citation type="submission" date="2021-03" db="EMBL/GenBank/DDBJ databases">
        <authorList>
            <person name="Tagirdzhanova G."/>
        </authorList>
    </citation>
    <scope>NUCLEOTIDE SEQUENCE</scope>
</reference>
<feature type="compositionally biased region" description="Basic and acidic residues" evidence="1">
    <location>
        <begin position="1027"/>
        <end position="1040"/>
    </location>
</feature>
<name>A0A8H3FKB4_9LECA</name>